<proteinExistence type="predicted"/>
<evidence type="ECO:0000313" key="2">
    <source>
        <dbReference type="Proteomes" id="UP000032142"/>
    </source>
</evidence>
<comment type="caution">
    <text evidence="1">The sequence shown here is derived from an EMBL/GenBank/DDBJ whole genome shotgun (WGS) entry which is preliminary data.</text>
</comment>
<dbReference type="EMBL" id="JRRC01495144">
    <property type="protein sequence ID" value="KHG08319.1"/>
    <property type="molecule type" value="Genomic_DNA"/>
</dbReference>
<reference evidence="2" key="1">
    <citation type="submission" date="2014-09" db="EMBL/GenBank/DDBJ databases">
        <authorList>
            <person name="Mudge J."/>
            <person name="Ramaraj T."/>
            <person name="Lindquist I.E."/>
            <person name="Bharti A.K."/>
            <person name="Sundararajan A."/>
            <person name="Cameron C.T."/>
            <person name="Woodward J.E."/>
            <person name="May G.D."/>
            <person name="Brubaker C."/>
            <person name="Broadhvest J."/>
            <person name="Wilkins T.A."/>
        </authorList>
    </citation>
    <scope>NUCLEOTIDE SEQUENCE</scope>
    <source>
        <strain evidence="2">cv. AKA8401</strain>
    </source>
</reference>
<sequence length="73" mass="8225">MIIDVNLICFPIIIARRHASASAAKREATSLWISILKLSTSSDTFLATTPETDFTREASKSSKKLDIECWNYF</sequence>
<name>A0A0B0N924_GOSAR</name>
<protein>
    <submittedName>
        <fullName evidence="1">Pre-mRNA-splicing factor spp2</fullName>
    </submittedName>
</protein>
<keyword evidence="2" id="KW-1185">Reference proteome</keyword>
<accession>A0A0B0N924</accession>
<gene>
    <name evidence="1" type="ORF">F383_35463</name>
</gene>
<dbReference type="Proteomes" id="UP000032142">
    <property type="component" value="Unassembled WGS sequence"/>
</dbReference>
<dbReference type="AlphaFoldDB" id="A0A0B0N924"/>
<organism evidence="1 2">
    <name type="scientific">Gossypium arboreum</name>
    <name type="common">Tree cotton</name>
    <name type="synonym">Gossypium nanking</name>
    <dbReference type="NCBI Taxonomy" id="29729"/>
    <lineage>
        <taxon>Eukaryota</taxon>
        <taxon>Viridiplantae</taxon>
        <taxon>Streptophyta</taxon>
        <taxon>Embryophyta</taxon>
        <taxon>Tracheophyta</taxon>
        <taxon>Spermatophyta</taxon>
        <taxon>Magnoliopsida</taxon>
        <taxon>eudicotyledons</taxon>
        <taxon>Gunneridae</taxon>
        <taxon>Pentapetalae</taxon>
        <taxon>rosids</taxon>
        <taxon>malvids</taxon>
        <taxon>Malvales</taxon>
        <taxon>Malvaceae</taxon>
        <taxon>Malvoideae</taxon>
        <taxon>Gossypium</taxon>
    </lineage>
</organism>
<evidence type="ECO:0000313" key="1">
    <source>
        <dbReference type="EMBL" id="KHG08319.1"/>
    </source>
</evidence>